<dbReference type="GO" id="GO:0004827">
    <property type="term" value="F:proline-tRNA ligase activity"/>
    <property type="evidence" value="ECO:0007669"/>
    <property type="project" value="UniProtKB-EC"/>
</dbReference>
<evidence type="ECO:0000256" key="8">
    <source>
        <dbReference type="ARBA" id="ARBA00047671"/>
    </source>
</evidence>
<reference evidence="11" key="1">
    <citation type="submission" date="2022-11" db="UniProtKB">
        <authorList>
            <consortium name="WormBaseParasite"/>
        </authorList>
    </citation>
    <scope>IDENTIFICATION</scope>
</reference>
<dbReference type="Pfam" id="PF00587">
    <property type="entry name" value="tRNA-synt_2b"/>
    <property type="match status" value="1"/>
</dbReference>
<evidence type="ECO:0000256" key="6">
    <source>
        <dbReference type="ARBA" id="ARBA00023146"/>
    </source>
</evidence>
<dbReference type="SUPFAM" id="SSF52954">
    <property type="entry name" value="Class II aaRS ABD-related"/>
    <property type="match status" value="1"/>
</dbReference>
<dbReference type="GO" id="GO:0005524">
    <property type="term" value="F:ATP binding"/>
    <property type="evidence" value="ECO:0007669"/>
    <property type="project" value="UniProtKB-KW"/>
</dbReference>
<feature type="domain" description="Aminoacyl-transfer RNA synthetases class-II family profile" evidence="9">
    <location>
        <begin position="48"/>
        <end position="312"/>
    </location>
</feature>
<organism evidence="10 11">
    <name type="scientific">Ditylenchus dipsaci</name>
    <dbReference type="NCBI Taxonomy" id="166011"/>
    <lineage>
        <taxon>Eukaryota</taxon>
        <taxon>Metazoa</taxon>
        <taxon>Ecdysozoa</taxon>
        <taxon>Nematoda</taxon>
        <taxon>Chromadorea</taxon>
        <taxon>Rhabditida</taxon>
        <taxon>Tylenchina</taxon>
        <taxon>Tylenchomorpha</taxon>
        <taxon>Sphaerularioidea</taxon>
        <taxon>Anguinidae</taxon>
        <taxon>Anguininae</taxon>
        <taxon>Ditylenchus</taxon>
    </lineage>
</organism>
<dbReference type="Gene3D" id="3.40.50.800">
    <property type="entry name" value="Anticodon-binding domain"/>
    <property type="match status" value="1"/>
</dbReference>
<accession>A0A915DDV6</accession>
<protein>
    <recommendedName>
        <fullName evidence="1">proline--tRNA ligase</fullName>
        <ecNumber evidence="1">6.1.1.15</ecNumber>
    </recommendedName>
    <alternativeName>
        <fullName evidence="7">Prolyl-tRNA synthetase</fullName>
    </alternativeName>
</protein>
<dbReference type="InterPro" id="IPR002314">
    <property type="entry name" value="aa-tRNA-synt_IIb"/>
</dbReference>
<dbReference type="PANTHER" id="PTHR42753:SF2">
    <property type="entry name" value="PROLINE--TRNA LIGASE"/>
    <property type="match status" value="1"/>
</dbReference>
<keyword evidence="4" id="KW-0067">ATP-binding</keyword>
<dbReference type="Proteomes" id="UP000887574">
    <property type="component" value="Unplaced"/>
</dbReference>
<dbReference type="PROSITE" id="PS50862">
    <property type="entry name" value="AA_TRNA_LIGASE_II"/>
    <property type="match status" value="1"/>
</dbReference>
<evidence type="ECO:0000313" key="11">
    <source>
        <dbReference type="WBParaSite" id="jg18888"/>
    </source>
</evidence>
<evidence type="ECO:0000256" key="2">
    <source>
        <dbReference type="ARBA" id="ARBA00022598"/>
    </source>
</evidence>
<dbReference type="InterPro" id="IPR050062">
    <property type="entry name" value="Pro-tRNA_synthetase"/>
</dbReference>
<dbReference type="InterPro" id="IPR002316">
    <property type="entry name" value="Pro-tRNA-ligase_IIa"/>
</dbReference>
<dbReference type="PRINTS" id="PR01046">
    <property type="entry name" value="TRNASYNTHPRO"/>
</dbReference>
<dbReference type="InterPro" id="IPR045864">
    <property type="entry name" value="aa-tRNA-synth_II/BPL/LPL"/>
</dbReference>
<evidence type="ECO:0000256" key="4">
    <source>
        <dbReference type="ARBA" id="ARBA00022840"/>
    </source>
</evidence>
<dbReference type="Gene3D" id="3.30.930.10">
    <property type="entry name" value="Bira Bifunctional Protein, Domain 2"/>
    <property type="match status" value="1"/>
</dbReference>
<dbReference type="InterPro" id="IPR006195">
    <property type="entry name" value="aa-tRNA-synth_II"/>
</dbReference>
<evidence type="ECO:0000313" key="10">
    <source>
        <dbReference type="Proteomes" id="UP000887574"/>
    </source>
</evidence>
<dbReference type="WBParaSite" id="jg18888">
    <property type="protein sequence ID" value="jg18888"/>
    <property type="gene ID" value="jg18888"/>
</dbReference>
<evidence type="ECO:0000256" key="7">
    <source>
        <dbReference type="ARBA" id="ARBA00029731"/>
    </source>
</evidence>
<keyword evidence="5" id="KW-0648">Protein biosynthesis</keyword>
<proteinExistence type="predicted"/>
<evidence type="ECO:0000256" key="1">
    <source>
        <dbReference type="ARBA" id="ARBA00012831"/>
    </source>
</evidence>
<keyword evidence="2" id="KW-0436">Ligase</keyword>
<evidence type="ECO:0000259" key="9">
    <source>
        <dbReference type="PROSITE" id="PS50862"/>
    </source>
</evidence>
<dbReference type="SUPFAM" id="SSF55681">
    <property type="entry name" value="Class II aaRS and biotin synthetases"/>
    <property type="match status" value="1"/>
</dbReference>
<comment type="catalytic activity">
    <reaction evidence="8">
        <text>tRNA(Pro) + L-proline + ATP = L-prolyl-tRNA(Pro) + AMP + diphosphate</text>
        <dbReference type="Rhea" id="RHEA:14305"/>
        <dbReference type="Rhea" id="RHEA-COMP:9700"/>
        <dbReference type="Rhea" id="RHEA-COMP:9702"/>
        <dbReference type="ChEBI" id="CHEBI:30616"/>
        <dbReference type="ChEBI" id="CHEBI:33019"/>
        <dbReference type="ChEBI" id="CHEBI:60039"/>
        <dbReference type="ChEBI" id="CHEBI:78442"/>
        <dbReference type="ChEBI" id="CHEBI:78532"/>
        <dbReference type="ChEBI" id="CHEBI:456215"/>
        <dbReference type="EC" id="6.1.1.15"/>
    </reaction>
</comment>
<dbReference type="AlphaFoldDB" id="A0A915DDV6"/>
<evidence type="ECO:0000256" key="3">
    <source>
        <dbReference type="ARBA" id="ARBA00022741"/>
    </source>
</evidence>
<keyword evidence="10" id="KW-1185">Reference proteome</keyword>
<dbReference type="PANTHER" id="PTHR42753">
    <property type="entry name" value="MITOCHONDRIAL RIBOSOME PROTEIN L39/PROLYL-TRNA LIGASE FAMILY MEMBER"/>
    <property type="match status" value="1"/>
</dbReference>
<keyword evidence="3" id="KW-0547">Nucleotide-binding</keyword>
<dbReference type="GO" id="GO:0006433">
    <property type="term" value="P:prolyl-tRNA aminoacylation"/>
    <property type="evidence" value="ECO:0007669"/>
    <property type="project" value="InterPro"/>
</dbReference>
<name>A0A915DDV6_9BILA</name>
<dbReference type="GO" id="GO:0005739">
    <property type="term" value="C:mitochondrion"/>
    <property type="evidence" value="ECO:0007669"/>
    <property type="project" value="TreeGrafter"/>
</dbReference>
<evidence type="ECO:0000256" key="5">
    <source>
        <dbReference type="ARBA" id="ARBA00022917"/>
    </source>
</evidence>
<sequence length="412" mass="46852">MVLNLASRMFMNLRSGSKKSICPSYQLMIDNNLMFHADKGLFAMLPLGQRVVDKLLRLVERELLAIGAHKLEMPMLAPKHLWTKTDRWNAMGQELFRLTDRTGQEFCLQPTAEEMMTSIASGYGRQKQSAFPMMFFQCSHKFRDEKSPKFALLRSRQFLMNDLYSFDLDQESAENTYRVITDVYEKILRDILKLPNVYRIQADSGTIGGKISHEYHVPSPSHADMVQLCRGCQHAYASSKLICDRCGGENTCVDSVEVAHTFQLDSKYSEVFEAVSTSKVPYSMCCFGIGITRLIAACVDELSVSEKAMRLPYTISPFKLAVVMPKDPKDAKWQFTEQMLQQLDMIPSLTDQIFVDDRCNKNVGFRLAELNALGVPHILVSNSRKSDDPFGIFDLEYFRTSPCSDVLQESGR</sequence>
<dbReference type="InterPro" id="IPR036621">
    <property type="entry name" value="Anticodon-bd_dom_sf"/>
</dbReference>
<keyword evidence="6" id="KW-0030">Aminoacyl-tRNA synthetase</keyword>
<dbReference type="EC" id="6.1.1.15" evidence="1"/>